<proteinExistence type="predicted"/>
<dbReference type="PANTHER" id="PTHR33569:SF1">
    <property type="entry name" value="UREASE"/>
    <property type="match status" value="1"/>
</dbReference>
<evidence type="ECO:0000256" key="1">
    <source>
        <dbReference type="ARBA" id="ARBA00022801"/>
    </source>
</evidence>
<name>A0ABP4N2A5_9MICO</name>
<dbReference type="InterPro" id="IPR036461">
    <property type="entry name" value="Urease_betasu_sf"/>
</dbReference>
<feature type="compositionally biased region" description="Basic and acidic residues" evidence="3">
    <location>
        <begin position="28"/>
        <end position="50"/>
    </location>
</feature>
<sequence>MMSNEHGPAGSGPDDEKRGTNPNPFENEELKPEHRSIDAEHPSDHPGRDYDDVETTVVAEPGIDERERHPSSGPSGPSGPSEPRRPGAGSRQGPREESAAPVTSADKVIPGQIFLRDEPVEINVGLAVTTLRVANVSDRPIQVGSHFHFAEVNPGLEFDRQRSWGKRLNVLSGGAMRFEPGADEEVELVPIQGARIALGFRGECRGELDG</sequence>
<dbReference type="Gene3D" id="2.10.150.10">
    <property type="entry name" value="Urease, beta subunit"/>
    <property type="match status" value="1"/>
</dbReference>
<organism evidence="4 5">
    <name type="scientific">Brevibacterium picturae</name>
    <dbReference type="NCBI Taxonomy" id="260553"/>
    <lineage>
        <taxon>Bacteria</taxon>
        <taxon>Bacillati</taxon>
        <taxon>Actinomycetota</taxon>
        <taxon>Actinomycetes</taxon>
        <taxon>Micrococcales</taxon>
        <taxon>Brevibacteriaceae</taxon>
        <taxon>Brevibacterium</taxon>
    </lineage>
</organism>
<reference evidence="5" key="1">
    <citation type="journal article" date="2019" name="Int. J. Syst. Evol. Microbiol.">
        <title>The Global Catalogue of Microorganisms (GCM) 10K type strain sequencing project: providing services to taxonomists for standard genome sequencing and annotation.</title>
        <authorList>
            <consortium name="The Broad Institute Genomics Platform"/>
            <consortium name="The Broad Institute Genome Sequencing Center for Infectious Disease"/>
            <person name="Wu L."/>
            <person name="Ma J."/>
        </authorList>
    </citation>
    <scope>NUCLEOTIDE SEQUENCE [LARGE SCALE GENOMIC DNA]</scope>
    <source>
        <strain evidence="5">JCM 13319</strain>
    </source>
</reference>
<evidence type="ECO:0000313" key="5">
    <source>
        <dbReference type="Proteomes" id="UP001501791"/>
    </source>
</evidence>
<keyword evidence="1" id="KW-0378">Hydrolase</keyword>
<dbReference type="SUPFAM" id="SSF51278">
    <property type="entry name" value="Urease, beta-subunit"/>
    <property type="match status" value="1"/>
</dbReference>
<dbReference type="NCBIfam" id="NF009682">
    <property type="entry name" value="PRK13203.1"/>
    <property type="match status" value="1"/>
</dbReference>
<keyword evidence="5" id="KW-1185">Reference proteome</keyword>
<feature type="compositionally biased region" description="Low complexity" evidence="3">
    <location>
        <begin position="71"/>
        <end position="91"/>
    </location>
</feature>
<accession>A0ABP4N2A5</accession>
<gene>
    <name evidence="4" type="ORF">GCM10009691_30930</name>
</gene>
<comment type="catalytic activity">
    <reaction evidence="2">
        <text>urea + 2 H2O + H(+) = hydrogencarbonate + 2 NH4(+)</text>
        <dbReference type="Rhea" id="RHEA:20557"/>
        <dbReference type="ChEBI" id="CHEBI:15377"/>
        <dbReference type="ChEBI" id="CHEBI:15378"/>
        <dbReference type="ChEBI" id="CHEBI:16199"/>
        <dbReference type="ChEBI" id="CHEBI:17544"/>
        <dbReference type="ChEBI" id="CHEBI:28938"/>
        <dbReference type="EC" id="3.5.1.5"/>
    </reaction>
</comment>
<evidence type="ECO:0000313" key="4">
    <source>
        <dbReference type="EMBL" id="GAA1554494.1"/>
    </source>
</evidence>
<comment type="caution">
    <text evidence="4">The sequence shown here is derived from an EMBL/GenBank/DDBJ whole genome shotgun (WGS) entry which is preliminary data.</text>
</comment>
<dbReference type="RefSeq" id="WP_428830974.1">
    <property type="nucleotide sequence ID" value="NZ_BAAALY010000016.1"/>
</dbReference>
<evidence type="ECO:0000256" key="3">
    <source>
        <dbReference type="SAM" id="MobiDB-lite"/>
    </source>
</evidence>
<dbReference type="Pfam" id="PF00699">
    <property type="entry name" value="Urease_beta"/>
    <property type="match status" value="1"/>
</dbReference>
<dbReference type="NCBIfam" id="TIGR00192">
    <property type="entry name" value="urease_beta"/>
    <property type="match status" value="1"/>
</dbReference>
<dbReference type="EMBL" id="BAAALY010000016">
    <property type="protein sequence ID" value="GAA1554494.1"/>
    <property type="molecule type" value="Genomic_DNA"/>
</dbReference>
<evidence type="ECO:0000256" key="2">
    <source>
        <dbReference type="ARBA" id="ARBA00047778"/>
    </source>
</evidence>
<protein>
    <submittedName>
        <fullName evidence="4">Urease subunit beta</fullName>
    </submittedName>
</protein>
<feature type="region of interest" description="Disordered" evidence="3">
    <location>
        <begin position="1"/>
        <end position="104"/>
    </location>
</feature>
<dbReference type="CDD" id="cd00407">
    <property type="entry name" value="Urease_beta"/>
    <property type="match status" value="1"/>
</dbReference>
<dbReference type="Proteomes" id="UP001501791">
    <property type="component" value="Unassembled WGS sequence"/>
</dbReference>
<dbReference type="PANTHER" id="PTHR33569">
    <property type="entry name" value="UREASE"/>
    <property type="match status" value="1"/>
</dbReference>
<dbReference type="InterPro" id="IPR050069">
    <property type="entry name" value="Urease_subunit"/>
</dbReference>
<dbReference type="InterPro" id="IPR002019">
    <property type="entry name" value="Urease_beta-like"/>
</dbReference>